<comment type="caution">
    <text evidence="2">The sequence shown here is derived from an EMBL/GenBank/DDBJ whole genome shotgun (WGS) entry which is preliminary data.</text>
</comment>
<accession>A0A4U1FSL0</accession>
<feature type="region of interest" description="Disordered" evidence="1">
    <location>
        <begin position="1"/>
        <end position="29"/>
    </location>
</feature>
<dbReference type="PANTHER" id="PTHR31909:SF2">
    <property type="entry name" value="RIKEN CDNA 2410004P03 GENE"/>
    <property type="match status" value="1"/>
</dbReference>
<reference evidence="3" key="1">
    <citation type="journal article" date="2019" name="IScience">
        <title>Narwhal Genome Reveals Long-Term Low Genetic Diversity despite Current Large Abundance Size.</title>
        <authorList>
            <person name="Westbury M.V."/>
            <person name="Petersen B."/>
            <person name="Garde E."/>
            <person name="Heide-Jorgensen M.P."/>
            <person name="Lorenzen E.D."/>
        </authorList>
    </citation>
    <scope>NUCLEOTIDE SEQUENCE [LARGE SCALE GENOMIC DNA]</scope>
</reference>
<organism evidence="2 3">
    <name type="scientific">Monodon monoceros</name>
    <name type="common">Narwhal</name>
    <name type="synonym">Ceratodon monodon</name>
    <dbReference type="NCBI Taxonomy" id="40151"/>
    <lineage>
        <taxon>Eukaryota</taxon>
        <taxon>Metazoa</taxon>
        <taxon>Chordata</taxon>
        <taxon>Craniata</taxon>
        <taxon>Vertebrata</taxon>
        <taxon>Euteleostomi</taxon>
        <taxon>Mammalia</taxon>
        <taxon>Eutheria</taxon>
        <taxon>Laurasiatheria</taxon>
        <taxon>Artiodactyla</taxon>
        <taxon>Whippomorpha</taxon>
        <taxon>Cetacea</taxon>
        <taxon>Odontoceti</taxon>
        <taxon>Monodontidae</taxon>
        <taxon>Monodon</taxon>
    </lineage>
</organism>
<dbReference type="InterPro" id="IPR020339">
    <property type="entry name" value="C20orf85-like"/>
</dbReference>
<gene>
    <name evidence="2" type="ORF">EI555_006817</name>
</gene>
<dbReference type="Proteomes" id="UP000308365">
    <property type="component" value="Unassembled WGS sequence"/>
</dbReference>
<feature type="compositionally biased region" description="Polar residues" evidence="1">
    <location>
        <begin position="1"/>
        <end position="15"/>
    </location>
</feature>
<evidence type="ECO:0000313" key="3">
    <source>
        <dbReference type="Proteomes" id="UP000308365"/>
    </source>
</evidence>
<name>A0A4U1FSL0_MONMO</name>
<feature type="non-terminal residue" evidence="2">
    <location>
        <position position="1"/>
    </location>
</feature>
<feature type="region of interest" description="Disordered" evidence="1">
    <location>
        <begin position="166"/>
        <end position="209"/>
    </location>
</feature>
<sequence length="274" mass="28923">EPHQLGTDSLFSSSARDGPLVGRSPAAAPQAPTAAQAALGADGVQRGQLWRFLRDVIHASVSATDSCDPGTNMVKMSQGGLTLPPCFLSRGQNWSFLKDYDPMVRQTTSTRRSPGKLLECVPLFSDTVPNSTNQAVGSRVDTPLGKAHISLDFSFVEGIRKKELEDELRPIQEEGQVGPAPGGRESSILVQSPGEDAGPQTGAAERVGSPSLRWKLGSLSNLRSHAWAKVSGQYSQGQGHIVAASQDRQVSPLGLGWSKTAAGGSLKTLSAFLP</sequence>
<dbReference type="PANTHER" id="PTHR31909">
    <property type="entry name" value="CHROMOSOME 20 ORF85 FAMILY MEMBER"/>
    <property type="match status" value="1"/>
</dbReference>
<evidence type="ECO:0000256" key="1">
    <source>
        <dbReference type="SAM" id="MobiDB-lite"/>
    </source>
</evidence>
<dbReference type="AlphaFoldDB" id="A0A4U1FSL0"/>
<dbReference type="EMBL" id="RWIC01000009">
    <property type="protein sequence ID" value="TKC53282.1"/>
    <property type="molecule type" value="Genomic_DNA"/>
</dbReference>
<protein>
    <submittedName>
        <fullName evidence="2">Uncharacterized protein</fullName>
    </submittedName>
</protein>
<proteinExistence type="predicted"/>
<evidence type="ECO:0000313" key="2">
    <source>
        <dbReference type="EMBL" id="TKC53282.1"/>
    </source>
</evidence>